<organism evidence="2 3">
    <name type="scientific">Tetranychus urticae</name>
    <name type="common">Two-spotted spider mite</name>
    <dbReference type="NCBI Taxonomy" id="32264"/>
    <lineage>
        <taxon>Eukaryota</taxon>
        <taxon>Metazoa</taxon>
        <taxon>Ecdysozoa</taxon>
        <taxon>Arthropoda</taxon>
        <taxon>Chelicerata</taxon>
        <taxon>Arachnida</taxon>
        <taxon>Acari</taxon>
        <taxon>Acariformes</taxon>
        <taxon>Trombidiformes</taxon>
        <taxon>Prostigmata</taxon>
        <taxon>Eleutherengona</taxon>
        <taxon>Raphignathae</taxon>
        <taxon>Tetranychoidea</taxon>
        <taxon>Tetranychidae</taxon>
        <taxon>Tetranychus</taxon>
    </lineage>
</organism>
<feature type="domain" description="Alpha/beta hydrolase fold-3" evidence="1">
    <location>
        <begin position="322"/>
        <end position="486"/>
    </location>
</feature>
<dbReference type="OMA" id="IHANGYW"/>
<dbReference type="GO" id="GO:0004806">
    <property type="term" value="F:triacylglycerol lipase activity"/>
    <property type="evidence" value="ECO:0007669"/>
    <property type="project" value="TreeGrafter"/>
</dbReference>
<dbReference type="eggNOG" id="KOG4388">
    <property type="taxonomic scope" value="Eukaryota"/>
</dbReference>
<name>T1KXT8_TETUR</name>
<dbReference type="KEGG" id="tut:107368307"/>
<dbReference type="OrthoDB" id="6413688at2759"/>
<dbReference type="GO" id="GO:0004771">
    <property type="term" value="F:sterol ester esterase activity"/>
    <property type="evidence" value="ECO:0007669"/>
    <property type="project" value="TreeGrafter"/>
</dbReference>
<dbReference type="STRING" id="32264.T1KXT8"/>
<sequence length="631" mass="71406">MSHLIYSNGNSVQLPDPRWTGQRHLGEHSVKLIKEMDHLTSIIEEILRRSDCPHLTVHIETLREGGHEIACWAPEYDFGDIHANGYWSLLTIGLKLCNLVVDRYQNDPNPIIDNDLKNLLDFANIAIDVVRLLRKDSIDFAASQENTEPSLQASSLKYFVDLFGLLLSIEKEKIAPAFGQFCGFWLSPQSQYATTVFVTGLSLLSARITDGLKCIISRNQRGLVFAELVKRADVSFVTKLRNLLESPFYKTYLPIILYGRSPKTRVDIYFNRQTTWIISPINKKVLRFTENHGGPTGWKQEKIRCRLFQSHPLGKGHENKLVIYCHGGGFTMGSPESQEIFIRDWANKLDGIPILSVNYTLAPEAKFPVAIQEILDVYLSVTNEKKSPLETFLGYKPTQITLVGDSAGGNLCTSLCMVLNDIRLKDADFPIQMPNSLISFYAPFNITLLLSPSITLASCDSLLSAGLMLSCFEAYLPITDETNSHNNTESTVDNNALIRLPNLVELVKNVLKSIKDIKLFQTGQCDPWYRAEKAKLQETVEKLYKITSNPYISPLYYQDFESLASINLHLIALHFDPFLDDNVTMAKKWKGKVTLDVLDGLQHGFLNYMPFIDEGRKANELAVRRIKETFK</sequence>
<dbReference type="EnsemblMetazoa" id="tetur26g01340.1">
    <property type="protein sequence ID" value="tetur26g01340.1"/>
    <property type="gene ID" value="tetur26g01340"/>
</dbReference>
<dbReference type="InterPro" id="IPR013094">
    <property type="entry name" value="AB_hydrolase_3"/>
</dbReference>
<dbReference type="AlphaFoldDB" id="T1KXT8"/>
<protein>
    <recommendedName>
        <fullName evidence="1">Alpha/beta hydrolase fold-3 domain-containing protein</fullName>
    </recommendedName>
</protein>
<dbReference type="PANTHER" id="PTHR23025:SF3">
    <property type="entry name" value="HORMONE-SENSITIVE LIPASE"/>
    <property type="match status" value="1"/>
</dbReference>
<keyword evidence="3" id="KW-1185">Reference proteome</keyword>
<evidence type="ECO:0000259" key="1">
    <source>
        <dbReference type="Pfam" id="PF07859"/>
    </source>
</evidence>
<dbReference type="Gene3D" id="3.40.50.1820">
    <property type="entry name" value="alpha/beta hydrolase"/>
    <property type="match status" value="1"/>
</dbReference>
<dbReference type="SUPFAM" id="SSF53474">
    <property type="entry name" value="alpha/beta-Hydrolases"/>
    <property type="match status" value="1"/>
</dbReference>
<evidence type="ECO:0000313" key="3">
    <source>
        <dbReference type="Proteomes" id="UP000015104"/>
    </source>
</evidence>
<dbReference type="InterPro" id="IPR029058">
    <property type="entry name" value="AB_hydrolase_fold"/>
</dbReference>
<dbReference type="Pfam" id="PF07859">
    <property type="entry name" value="Abhydrolase_3"/>
    <property type="match status" value="1"/>
</dbReference>
<evidence type="ECO:0000313" key="2">
    <source>
        <dbReference type="EnsemblMetazoa" id="tetur26g01340.1"/>
    </source>
</evidence>
<proteinExistence type="predicted"/>
<dbReference type="EMBL" id="CAEY01000697">
    <property type="status" value="NOT_ANNOTATED_CDS"/>
    <property type="molecule type" value="Genomic_DNA"/>
</dbReference>
<dbReference type="Proteomes" id="UP000015104">
    <property type="component" value="Unassembled WGS sequence"/>
</dbReference>
<dbReference type="GO" id="GO:0019433">
    <property type="term" value="P:triglyceride catabolic process"/>
    <property type="evidence" value="ECO:0007669"/>
    <property type="project" value="TreeGrafter"/>
</dbReference>
<dbReference type="PANTHER" id="PTHR23025">
    <property type="entry name" value="TRIACYLGLYCEROL LIPASE"/>
    <property type="match status" value="1"/>
</dbReference>
<dbReference type="GO" id="GO:0005829">
    <property type="term" value="C:cytosol"/>
    <property type="evidence" value="ECO:0007669"/>
    <property type="project" value="TreeGrafter"/>
</dbReference>
<accession>T1KXT8</accession>
<reference evidence="2" key="2">
    <citation type="submission" date="2015-06" db="UniProtKB">
        <authorList>
            <consortium name="EnsemblMetazoa"/>
        </authorList>
    </citation>
    <scope>IDENTIFICATION</scope>
</reference>
<reference evidence="3" key="1">
    <citation type="submission" date="2011-08" db="EMBL/GenBank/DDBJ databases">
        <authorList>
            <person name="Rombauts S."/>
        </authorList>
    </citation>
    <scope>NUCLEOTIDE SEQUENCE</scope>
    <source>
        <strain evidence="3">London</strain>
    </source>
</reference>
<gene>
    <name evidence="2" type="primary">107368307</name>
</gene>
<dbReference type="HOGENOM" id="CLU_377821_0_0_1"/>